<dbReference type="EMBL" id="CAJFDH010000005">
    <property type="protein sequence ID" value="CAD5223812.1"/>
    <property type="molecule type" value="Genomic_DNA"/>
</dbReference>
<organism evidence="1 2">
    <name type="scientific">Bursaphelenchus okinawaensis</name>
    <dbReference type="NCBI Taxonomy" id="465554"/>
    <lineage>
        <taxon>Eukaryota</taxon>
        <taxon>Metazoa</taxon>
        <taxon>Ecdysozoa</taxon>
        <taxon>Nematoda</taxon>
        <taxon>Chromadorea</taxon>
        <taxon>Rhabditida</taxon>
        <taxon>Tylenchina</taxon>
        <taxon>Tylenchomorpha</taxon>
        <taxon>Aphelenchoidea</taxon>
        <taxon>Aphelenchoididae</taxon>
        <taxon>Bursaphelenchus</taxon>
    </lineage>
</organism>
<proteinExistence type="predicted"/>
<protein>
    <submittedName>
        <fullName evidence="1">Uncharacterized protein</fullName>
    </submittedName>
</protein>
<evidence type="ECO:0000313" key="2">
    <source>
        <dbReference type="Proteomes" id="UP000614601"/>
    </source>
</evidence>
<reference evidence="1" key="1">
    <citation type="submission" date="2020-09" db="EMBL/GenBank/DDBJ databases">
        <authorList>
            <person name="Kikuchi T."/>
        </authorList>
    </citation>
    <scope>NUCLEOTIDE SEQUENCE</scope>
    <source>
        <strain evidence="1">SH1</strain>
    </source>
</reference>
<comment type="caution">
    <text evidence="1">The sequence shown here is derived from an EMBL/GenBank/DDBJ whole genome shotgun (WGS) entry which is preliminary data.</text>
</comment>
<name>A0A811L6A5_9BILA</name>
<sequence>MLLKNINILPAKILIRSYAAENRMNTRYITDGRDMFKLANRILHRQMSGRAVLRVTRKFVGGRGYEKKFHFILLQTLLMNTEVSCSYRFDLFKVLVDNVDLERERSHLIMPFIASGTSFEKLSILFRAKLMGYKDLVQDNLEFLAKHIVLPELEHRLYNDLKDTDIGRLDKLFDRLKSFGIREVEILDLFKTIHRFSQRETIYVSSVNLTRWIEIKSRTVTLDDEYCKGIVIPLTNQRLRGLIAADNVQKLHVELIKNGGFPKDTDFSKVVDEIIVLYLEQANFGYLHKLLHMLSQATEPEAYNDVEESSKNPHNFVENFHLLHILHRKFIEIGYSGDLSVLDEYAKELRLLFPRATADPSTLYQTVGAYRTLFKALLHEKTLTKELLDKVINFFDGLVRQSYLNLHTNETISPYIVRRVLNILGWNTAVETWLKLQEKYHLSNGMLELLIDVLTRQPVDCHRKNFILQKARSDLSESRVNAFLAIAYVQLQKYDEAEAVLSENKLNPMDLAQLFRLNNSIQTAKMGHEADVTYEFLKICLNSTNLKNDQNALKVCHADWIRMCTRNDLGVHAMRIKELLDDYGVKLDDEFLNRVKTLARKHNQLVDKWILDPKTNLLNSKLLDGSKVIEHINEFKKRTEEVHPEVELNTVMT</sequence>
<keyword evidence="2" id="KW-1185">Reference proteome</keyword>
<dbReference type="OrthoDB" id="185373at2759"/>
<accession>A0A811L6A5</accession>
<gene>
    <name evidence="1" type="ORF">BOKJ2_LOCUS10582</name>
</gene>
<dbReference type="EMBL" id="CAJFCW020000005">
    <property type="protein sequence ID" value="CAG9118866.1"/>
    <property type="molecule type" value="Genomic_DNA"/>
</dbReference>
<dbReference type="Proteomes" id="UP000783686">
    <property type="component" value="Unassembled WGS sequence"/>
</dbReference>
<dbReference type="AlphaFoldDB" id="A0A811L6A5"/>
<dbReference type="Proteomes" id="UP000614601">
    <property type="component" value="Unassembled WGS sequence"/>
</dbReference>
<evidence type="ECO:0000313" key="1">
    <source>
        <dbReference type="EMBL" id="CAD5223812.1"/>
    </source>
</evidence>